<gene>
    <name evidence="3" type="ORF">MCYG_03596</name>
</gene>
<dbReference type="GO" id="GO:0008483">
    <property type="term" value="F:transaminase activity"/>
    <property type="evidence" value="ECO:0007669"/>
    <property type="project" value="TreeGrafter"/>
</dbReference>
<dbReference type="Gene3D" id="3.40.640.10">
    <property type="entry name" value="Type I PLP-dependent aspartate aminotransferase-like (Major domain)"/>
    <property type="match status" value="1"/>
</dbReference>
<dbReference type="InterPro" id="IPR015421">
    <property type="entry name" value="PyrdxlP-dep_Trfase_major"/>
</dbReference>
<feature type="domain" description="Aminotransferase class I/classII large" evidence="2">
    <location>
        <begin position="74"/>
        <end position="262"/>
    </location>
</feature>
<evidence type="ECO:0000313" key="3">
    <source>
        <dbReference type="EMBL" id="EEQ30777.1"/>
    </source>
</evidence>
<dbReference type="CDD" id="cd00609">
    <property type="entry name" value="AAT_like"/>
    <property type="match status" value="1"/>
</dbReference>
<dbReference type="GO" id="GO:0006520">
    <property type="term" value="P:amino acid metabolic process"/>
    <property type="evidence" value="ECO:0007669"/>
    <property type="project" value="TreeGrafter"/>
</dbReference>
<dbReference type="OMA" id="KIPWRYA"/>
<proteinExistence type="predicted"/>
<dbReference type="RefSeq" id="XP_002848090.1">
    <property type="nucleotide sequence ID" value="XM_002848044.1"/>
</dbReference>
<dbReference type="PANTHER" id="PTHR43795:SF39">
    <property type="entry name" value="AMINOTRANSFERASE CLASS I_CLASSII DOMAIN-CONTAINING PROTEIN"/>
    <property type="match status" value="1"/>
</dbReference>
<dbReference type="eggNOG" id="KOG0256">
    <property type="taxonomic scope" value="Eukaryota"/>
</dbReference>
<dbReference type="InterPro" id="IPR015424">
    <property type="entry name" value="PyrdxlP-dep_Trfase"/>
</dbReference>
<dbReference type="InterPro" id="IPR004839">
    <property type="entry name" value="Aminotransferase_I/II_large"/>
</dbReference>
<dbReference type="HOGENOM" id="CLU_017584_1_2_1"/>
<dbReference type="EMBL" id="DS995703">
    <property type="protein sequence ID" value="EEQ30777.1"/>
    <property type="molecule type" value="Genomic_DNA"/>
</dbReference>
<evidence type="ECO:0000256" key="1">
    <source>
        <dbReference type="ARBA" id="ARBA00022898"/>
    </source>
</evidence>
<dbReference type="PANTHER" id="PTHR43795">
    <property type="entry name" value="BIFUNCTIONAL ASPARTATE AMINOTRANSFERASE AND GLUTAMATE/ASPARTATE-PREPHENATE AMINOTRANSFERASE-RELATED"/>
    <property type="match status" value="1"/>
</dbReference>
<dbReference type="InterPro" id="IPR050478">
    <property type="entry name" value="Ethylene_sulfur-biosynth"/>
</dbReference>
<keyword evidence="1" id="KW-0663">Pyridoxal phosphate</keyword>
<sequence>MLSTRGKKLTGILDEPWRALLDGKTEYDAQSNPSGLLSLSTAENPLMHEELTAYVNSKLQFDKSVWSYGSSAGGGKKFPAAMAGHINRYFDPYMPVKSSEVLATNSIPSLNELLAFTLADEGDGILISRPIYGRFKFDWGTRPGLESIYANTEVLEGFTPAAVEKYEEALLAAKAKGINIRVLIIVNPHNPLGRCYPRETIVEIFKFCQKHHIHLVSDEIYALSVFDSGESEAMPFISTLSIDPKGLIDENLLHVMYGMSKNNPSGLSLDIAAMILDDEEFVPKYLESSRKQLSASYHFATRLLRNHGIQYLQGSTAGCFLWLDLSRYLPPSTPSNPMSQKEKELAVAKRLVEGGVFIHPSEENGMEPGWFRLVYTYSEETITEGVRRLNNALKSLPWMLVGVGGEKL</sequence>
<dbReference type="VEuPathDB" id="FungiDB:MCYG_03596"/>
<dbReference type="Gene3D" id="3.90.1150.10">
    <property type="entry name" value="Aspartate Aminotransferase, domain 1"/>
    <property type="match status" value="1"/>
</dbReference>
<organism evidence="3 4">
    <name type="scientific">Arthroderma otae (strain ATCC MYA-4605 / CBS 113480)</name>
    <name type="common">Microsporum canis</name>
    <dbReference type="NCBI Taxonomy" id="554155"/>
    <lineage>
        <taxon>Eukaryota</taxon>
        <taxon>Fungi</taxon>
        <taxon>Dikarya</taxon>
        <taxon>Ascomycota</taxon>
        <taxon>Pezizomycotina</taxon>
        <taxon>Eurotiomycetes</taxon>
        <taxon>Eurotiomycetidae</taxon>
        <taxon>Onygenales</taxon>
        <taxon>Arthrodermataceae</taxon>
        <taxon>Microsporum</taxon>
    </lineage>
</organism>
<dbReference type="GeneID" id="9229412"/>
<evidence type="ECO:0000313" key="4">
    <source>
        <dbReference type="Proteomes" id="UP000002035"/>
    </source>
</evidence>
<dbReference type="PRINTS" id="PR00753">
    <property type="entry name" value="ACCSYNTHASE"/>
</dbReference>
<dbReference type="SUPFAM" id="SSF53383">
    <property type="entry name" value="PLP-dependent transferases"/>
    <property type="match status" value="1"/>
</dbReference>
<accession>C5FM55</accession>
<keyword evidence="4" id="KW-1185">Reference proteome</keyword>
<feature type="domain" description="Aminotransferase class I/classII large" evidence="2">
    <location>
        <begin position="269"/>
        <end position="389"/>
    </location>
</feature>
<dbReference type="GO" id="GO:0030170">
    <property type="term" value="F:pyridoxal phosphate binding"/>
    <property type="evidence" value="ECO:0007669"/>
    <property type="project" value="InterPro"/>
</dbReference>
<protein>
    <submittedName>
        <fullName evidence="3">Acc synthase</fullName>
    </submittedName>
</protein>
<name>C5FM55_ARTOC</name>
<reference evidence="4" key="1">
    <citation type="journal article" date="2012" name="MBio">
        <title>Comparative genome analysis of Trichophyton rubrum and related dermatophytes reveals candidate genes involved in infection.</title>
        <authorList>
            <person name="Martinez D.A."/>
            <person name="Oliver B.G."/>
            <person name="Graeser Y."/>
            <person name="Goldberg J.M."/>
            <person name="Li W."/>
            <person name="Martinez-Rossi N.M."/>
            <person name="Monod M."/>
            <person name="Shelest E."/>
            <person name="Barton R.C."/>
            <person name="Birch E."/>
            <person name="Brakhage A.A."/>
            <person name="Chen Z."/>
            <person name="Gurr S.J."/>
            <person name="Heiman D."/>
            <person name="Heitman J."/>
            <person name="Kosti I."/>
            <person name="Rossi A."/>
            <person name="Saif S."/>
            <person name="Samalova M."/>
            <person name="Saunders C.W."/>
            <person name="Shea T."/>
            <person name="Summerbell R.C."/>
            <person name="Xu J."/>
            <person name="Young S."/>
            <person name="Zeng Q."/>
            <person name="Birren B.W."/>
            <person name="Cuomo C.A."/>
            <person name="White T.C."/>
        </authorList>
    </citation>
    <scope>NUCLEOTIDE SEQUENCE [LARGE SCALE GENOMIC DNA]</scope>
    <source>
        <strain evidence="4">ATCC MYA-4605 / CBS 113480</strain>
    </source>
</reference>
<dbReference type="AlphaFoldDB" id="C5FM55"/>
<dbReference type="Proteomes" id="UP000002035">
    <property type="component" value="Unassembled WGS sequence"/>
</dbReference>
<dbReference type="InterPro" id="IPR015422">
    <property type="entry name" value="PyrdxlP-dep_Trfase_small"/>
</dbReference>
<dbReference type="Pfam" id="PF00155">
    <property type="entry name" value="Aminotran_1_2"/>
    <property type="match status" value="2"/>
</dbReference>
<dbReference type="OrthoDB" id="7042322at2759"/>
<evidence type="ECO:0000259" key="2">
    <source>
        <dbReference type="Pfam" id="PF00155"/>
    </source>
</evidence>
<dbReference type="STRING" id="554155.C5FM55"/>